<keyword evidence="2" id="KW-1185">Reference proteome</keyword>
<dbReference type="RefSeq" id="WP_244054902.1">
    <property type="nucleotide sequence ID" value="NZ_BQXH01000006.1"/>
</dbReference>
<protein>
    <submittedName>
        <fullName evidence="1">Uncharacterized protein</fullName>
    </submittedName>
</protein>
<sequence length="92" mass="10913">MDPEYEDDLTGYRLLAEFPDYDLYVNDENSVIQRFNEGIANSWEEFDLDFSFDQQEMANLKQAILLYEHSDPIQAKKIQKEIEMQILGEIDE</sequence>
<dbReference type="EMBL" id="BQXH01000006">
    <property type="protein sequence ID" value="GKS81133.1"/>
    <property type="molecule type" value="Genomic_DNA"/>
</dbReference>
<comment type="caution">
    <text evidence="1">The sequence shown here is derived from an EMBL/GenBank/DDBJ whole genome shotgun (WGS) entry which is preliminary data.</text>
</comment>
<evidence type="ECO:0000313" key="2">
    <source>
        <dbReference type="Proteomes" id="UP001055149"/>
    </source>
</evidence>
<reference evidence="1" key="1">
    <citation type="journal article" date="2022" name="Int. J. Syst. Evol. Microbiol.">
        <title>A novel species of lactic acid bacteria, Ligilactobacillus pabuli sp. nov., isolated from alfalfa silage.</title>
        <authorList>
            <person name="Tohno M."/>
            <person name="Tanizawa Y."/>
            <person name="Sawada H."/>
            <person name="Sakamoto M."/>
            <person name="Ohkuma M."/>
            <person name="Kobayashi H."/>
        </authorList>
    </citation>
    <scope>NUCLEOTIDE SEQUENCE</scope>
    <source>
        <strain evidence="1">AF129</strain>
    </source>
</reference>
<evidence type="ECO:0000313" key="1">
    <source>
        <dbReference type="EMBL" id="GKS81133.1"/>
    </source>
</evidence>
<accession>A0ABQ5JGZ4</accession>
<name>A0ABQ5JGZ4_9LACO</name>
<dbReference type="Proteomes" id="UP001055149">
    <property type="component" value="Unassembled WGS sequence"/>
</dbReference>
<proteinExistence type="predicted"/>
<gene>
    <name evidence="1" type="ORF">LPAF129_08190</name>
</gene>
<organism evidence="1 2">
    <name type="scientific">Ligilactobacillus pabuli</name>
    <dbReference type="NCBI Taxonomy" id="2886039"/>
    <lineage>
        <taxon>Bacteria</taxon>
        <taxon>Bacillati</taxon>
        <taxon>Bacillota</taxon>
        <taxon>Bacilli</taxon>
        <taxon>Lactobacillales</taxon>
        <taxon>Lactobacillaceae</taxon>
        <taxon>Ligilactobacillus</taxon>
    </lineage>
</organism>